<feature type="region of interest" description="Disordered" evidence="6">
    <location>
        <begin position="362"/>
        <end position="384"/>
    </location>
</feature>
<protein>
    <submittedName>
        <fullName evidence="9">Protease modulator HflK</fullName>
    </submittedName>
</protein>
<feature type="region of interest" description="Disordered" evidence="6">
    <location>
        <begin position="1"/>
        <end position="64"/>
    </location>
</feature>
<evidence type="ECO:0000256" key="5">
    <source>
        <dbReference type="ARBA" id="ARBA00023136"/>
    </source>
</evidence>
<keyword evidence="9" id="KW-0378">Hydrolase</keyword>
<dbReference type="PANTHER" id="PTHR43327">
    <property type="entry name" value="STOMATIN-LIKE PROTEIN 2, MITOCHONDRIAL"/>
    <property type="match status" value="1"/>
</dbReference>
<dbReference type="GO" id="GO:0008233">
    <property type="term" value="F:peptidase activity"/>
    <property type="evidence" value="ECO:0007669"/>
    <property type="project" value="UniProtKB-KW"/>
</dbReference>
<dbReference type="SMART" id="SM00244">
    <property type="entry name" value="PHB"/>
    <property type="match status" value="1"/>
</dbReference>
<accession>A0ABW4NE74</accession>
<proteinExistence type="inferred from homology"/>
<dbReference type="InterPro" id="IPR001107">
    <property type="entry name" value="Band_7"/>
</dbReference>
<dbReference type="InterPro" id="IPR036013">
    <property type="entry name" value="Band_7/SPFH_dom_sf"/>
</dbReference>
<feature type="transmembrane region" description="Helical" evidence="7">
    <location>
        <begin position="97"/>
        <end position="115"/>
    </location>
</feature>
<dbReference type="GO" id="GO:0006508">
    <property type="term" value="P:proteolysis"/>
    <property type="evidence" value="ECO:0007669"/>
    <property type="project" value="UniProtKB-KW"/>
</dbReference>
<comment type="subcellular location">
    <subcellularLocation>
        <location evidence="1">Membrane</location>
        <topology evidence="1">Single-pass membrane protein</topology>
    </subcellularLocation>
</comment>
<dbReference type="InterPro" id="IPR010201">
    <property type="entry name" value="HflK"/>
</dbReference>
<name>A0ABW4NE74_9SPHN</name>
<feature type="compositionally biased region" description="Gly residues" evidence="6">
    <location>
        <begin position="26"/>
        <end position="43"/>
    </location>
</feature>
<keyword evidence="3 7" id="KW-0812">Transmembrane</keyword>
<evidence type="ECO:0000256" key="2">
    <source>
        <dbReference type="ARBA" id="ARBA00006971"/>
    </source>
</evidence>
<organism evidence="9 10">
    <name type="scientific">Sphingomonas floccifaciens</name>
    <dbReference type="NCBI Taxonomy" id="1844115"/>
    <lineage>
        <taxon>Bacteria</taxon>
        <taxon>Pseudomonadati</taxon>
        <taxon>Pseudomonadota</taxon>
        <taxon>Alphaproteobacteria</taxon>
        <taxon>Sphingomonadales</taxon>
        <taxon>Sphingomonadaceae</taxon>
        <taxon>Sphingomonas</taxon>
    </lineage>
</organism>
<sequence>MSIFSGLAGRAGILRNEPPKSPWGGPPSGGDGNGGKGSGGPEGGPRNPWAFPPENRRPRAGGPSALDELLKRAKGGGGGGGFPGGGFPGGSLPAKRLWLIGVGVIAAIWLVVTSFQQIGPQERGVVTFFGKYSRVLEPGIHLVMPAPINSVTKVNVRAIREENFPTSGSGENLMLTGDQNIVDLGYQVRWNIANPQDFVFQIRDPESTVRATAESAMRAIVADVTLDQAIGRGRTVIEARVQQAMQQILDDYNSGIMVQGVAISKADPPAAVNDDFKAVSAAQQQAQANLNNARAYAQQVIARAQGESAKFDKIYEQYKAAPEVTRRRLYYETMEAVLAKSNKTIIEAQGVTPYLPLPEAARRLPEPAAPATTPAPAVQQGGGQ</sequence>
<evidence type="ECO:0000313" key="9">
    <source>
        <dbReference type="EMBL" id="MFD1788351.1"/>
    </source>
</evidence>
<dbReference type="RefSeq" id="WP_380940737.1">
    <property type="nucleotide sequence ID" value="NZ_JBHUFC010000003.1"/>
</dbReference>
<dbReference type="PANTHER" id="PTHR43327:SF2">
    <property type="entry name" value="MODULATOR OF FTSH PROTEASE HFLK"/>
    <property type="match status" value="1"/>
</dbReference>
<keyword evidence="5 7" id="KW-0472">Membrane</keyword>
<dbReference type="Pfam" id="PF01145">
    <property type="entry name" value="Band_7"/>
    <property type="match status" value="1"/>
</dbReference>
<comment type="caution">
    <text evidence="9">The sequence shown here is derived from an EMBL/GenBank/DDBJ whole genome shotgun (WGS) entry which is preliminary data.</text>
</comment>
<dbReference type="Proteomes" id="UP001597283">
    <property type="component" value="Unassembled WGS sequence"/>
</dbReference>
<evidence type="ECO:0000256" key="7">
    <source>
        <dbReference type="SAM" id="Phobius"/>
    </source>
</evidence>
<keyword evidence="10" id="KW-1185">Reference proteome</keyword>
<evidence type="ECO:0000256" key="3">
    <source>
        <dbReference type="ARBA" id="ARBA00022692"/>
    </source>
</evidence>
<dbReference type="EMBL" id="JBHUFC010000003">
    <property type="protein sequence ID" value="MFD1788351.1"/>
    <property type="molecule type" value="Genomic_DNA"/>
</dbReference>
<dbReference type="InterPro" id="IPR050710">
    <property type="entry name" value="Band7/mec-2_domain"/>
</dbReference>
<keyword evidence="9" id="KW-0645">Protease</keyword>
<dbReference type="SUPFAM" id="SSF117892">
    <property type="entry name" value="Band 7/SPFH domain"/>
    <property type="match status" value="1"/>
</dbReference>
<evidence type="ECO:0000256" key="4">
    <source>
        <dbReference type="ARBA" id="ARBA00022989"/>
    </source>
</evidence>
<gene>
    <name evidence="9" type="primary">hflK</name>
    <name evidence="9" type="ORF">ACFSC3_12290</name>
</gene>
<evidence type="ECO:0000256" key="1">
    <source>
        <dbReference type="ARBA" id="ARBA00004167"/>
    </source>
</evidence>
<dbReference type="Gene3D" id="3.30.479.30">
    <property type="entry name" value="Band 7 domain"/>
    <property type="match status" value="1"/>
</dbReference>
<comment type="similarity">
    <text evidence="2">Belongs to the band 7/mec-2 family. HflK subfamily.</text>
</comment>
<reference evidence="10" key="1">
    <citation type="journal article" date="2019" name="Int. J. Syst. Evol. Microbiol.">
        <title>The Global Catalogue of Microorganisms (GCM) 10K type strain sequencing project: providing services to taxonomists for standard genome sequencing and annotation.</title>
        <authorList>
            <consortium name="The Broad Institute Genomics Platform"/>
            <consortium name="The Broad Institute Genome Sequencing Center for Infectious Disease"/>
            <person name="Wu L."/>
            <person name="Ma J."/>
        </authorList>
    </citation>
    <scope>NUCLEOTIDE SEQUENCE [LARGE SCALE GENOMIC DNA]</scope>
    <source>
        <strain evidence="10">Q85</strain>
    </source>
</reference>
<evidence type="ECO:0000256" key="6">
    <source>
        <dbReference type="SAM" id="MobiDB-lite"/>
    </source>
</evidence>
<keyword evidence="4 7" id="KW-1133">Transmembrane helix</keyword>
<evidence type="ECO:0000313" key="10">
    <source>
        <dbReference type="Proteomes" id="UP001597283"/>
    </source>
</evidence>
<feature type="domain" description="Band 7" evidence="8">
    <location>
        <begin position="113"/>
        <end position="280"/>
    </location>
</feature>
<dbReference type="CDD" id="cd03404">
    <property type="entry name" value="SPFH_HflK"/>
    <property type="match status" value="1"/>
</dbReference>
<evidence type="ECO:0000259" key="8">
    <source>
        <dbReference type="SMART" id="SM00244"/>
    </source>
</evidence>